<organism evidence="1 2">
    <name type="scientific">Camellia lanceoleosa</name>
    <dbReference type="NCBI Taxonomy" id="1840588"/>
    <lineage>
        <taxon>Eukaryota</taxon>
        <taxon>Viridiplantae</taxon>
        <taxon>Streptophyta</taxon>
        <taxon>Embryophyta</taxon>
        <taxon>Tracheophyta</taxon>
        <taxon>Spermatophyta</taxon>
        <taxon>Magnoliopsida</taxon>
        <taxon>eudicotyledons</taxon>
        <taxon>Gunneridae</taxon>
        <taxon>Pentapetalae</taxon>
        <taxon>asterids</taxon>
        <taxon>Ericales</taxon>
        <taxon>Theaceae</taxon>
        <taxon>Camellia</taxon>
    </lineage>
</organism>
<name>A0ACC0GYT7_9ERIC</name>
<evidence type="ECO:0000313" key="1">
    <source>
        <dbReference type="EMBL" id="KAI8005707.1"/>
    </source>
</evidence>
<dbReference type="Proteomes" id="UP001060215">
    <property type="component" value="Chromosome 7"/>
</dbReference>
<gene>
    <name evidence="1" type="ORF">LOK49_LG07G03688</name>
</gene>
<evidence type="ECO:0000313" key="2">
    <source>
        <dbReference type="Proteomes" id="UP001060215"/>
    </source>
</evidence>
<accession>A0ACC0GYT7</accession>
<protein>
    <submittedName>
        <fullName evidence="1">Uncharacterized protein C6orf136</fullName>
    </submittedName>
</protein>
<sequence>MASLMPNLYYSSPTPITTILQSKDKPPTTTTIQQTTTITSLSSPRVAASLFAVLPKLEPPPSPSSPYPLRVAQVDQPPATTNPTTPKPQPQPQEEQRNDFYVNLGLAVRTLREDLPFLFSRDLNYHIYRDDITFVDPLNTFAGIENYKLIFWALRFHGRILFREIGLEVLRIWQPSENVILIRWNLRGIPRVPWEAKGQFQGTSRYKLDRNGKIYEHKVDNLAFNFPRPLKPAASVLDLVGACPASPNPTFLWGPVDDVSSSWLEFYRAVRETLDCQNHLTVHDRLVTCS</sequence>
<proteinExistence type="predicted"/>
<comment type="caution">
    <text evidence="1">The sequence shown here is derived from an EMBL/GenBank/DDBJ whole genome shotgun (WGS) entry which is preliminary data.</text>
</comment>
<dbReference type="EMBL" id="CM045764">
    <property type="protein sequence ID" value="KAI8005707.1"/>
    <property type="molecule type" value="Genomic_DNA"/>
</dbReference>
<reference evidence="1 2" key="1">
    <citation type="journal article" date="2022" name="Plant J.">
        <title>Chromosome-level genome of Camellia lanceoleosa provides a valuable resource for understanding genome evolution and self-incompatibility.</title>
        <authorList>
            <person name="Gong W."/>
            <person name="Xiao S."/>
            <person name="Wang L."/>
            <person name="Liao Z."/>
            <person name="Chang Y."/>
            <person name="Mo W."/>
            <person name="Hu G."/>
            <person name="Li W."/>
            <person name="Zhao G."/>
            <person name="Zhu H."/>
            <person name="Hu X."/>
            <person name="Ji K."/>
            <person name="Xiang X."/>
            <person name="Song Q."/>
            <person name="Yuan D."/>
            <person name="Jin S."/>
            <person name="Zhang L."/>
        </authorList>
    </citation>
    <scope>NUCLEOTIDE SEQUENCE [LARGE SCALE GENOMIC DNA]</scope>
    <source>
        <strain evidence="1">SQ_2022a</strain>
    </source>
</reference>
<keyword evidence="2" id="KW-1185">Reference proteome</keyword>